<dbReference type="Pfam" id="PF00197">
    <property type="entry name" value="Kunitz_legume"/>
    <property type="match status" value="1"/>
</dbReference>
<dbReference type="InterPro" id="IPR002160">
    <property type="entry name" value="Prot_inh_Kunz-lg"/>
</dbReference>
<accession>A0ABR0UMF8</accession>
<dbReference type="InterPro" id="IPR011065">
    <property type="entry name" value="Kunitz_inhibitor_STI-like_sf"/>
</dbReference>
<sequence>MYVRAATSFLQERSGYKTTSSIHTSLHPLYSTMKTTHLSLFFILFSIYTNSLLCTAAEQPSPVLDIDGNKVRAGVDYYILPVIRGRGGGLTLATTGNDTCPLSVVQEQMEVKNGLPLTFTPVNAKKALSVSQLIRTSSFLLSQHVYSPRFGNWTMRNRAVNILLLQEELKGTPGVKPSATGSRLRNTKVVITSLFFVQRCAITVRSYAKMLAFWCKMMERGV</sequence>
<keyword evidence="3" id="KW-1185">Reference proteome</keyword>
<dbReference type="EMBL" id="JABTTQ020002508">
    <property type="protein sequence ID" value="KAK6123651.1"/>
    <property type="molecule type" value="Genomic_DNA"/>
</dbReference>
<dbReference type="PANTHER" id="PTHR33107:SF5">
    <property type="entry name" value="KUNITZ TRYPSIN INHIBITOR 5"/>
    <property type="match status" value="1"/>
</dbReference>
<evidence type="ECO:0000256" key="1">
    <source>
        <dbReference type="ARBA" id="ARBA00005440"/>
    </source>
</evidence>
<gene>
    <name evidence="2" type="ORF">DH2020_042605</name>
</gene>
<dbReference type="Gene3D" id="2.80.10.50">
    <property type="match status" value="1"/>
</dbReference>
<comment type="caution">
    <text evidence="2">The sequence shown here is derived from an EMBL/GenBank/DDBJ whole genome shotgun (WGS) entry which is preliminary data.</text>
</comment>
<dbReference type="PROSITE" id="PS00283">
    <property type="entry name" value="SOYBEAN_KUNITZ"/>
    <property type="match status" value="1"/>
</dbReference>
<proteinExistence type="inferred from homology"/>
<dbReference type="PANTHER" id="PTHR33107">
    <property type="entry name" value="KUNITZ TRYPSIN INHIBITOR 2"/>
    <property type="match status" value="1"/>
</dbReference>
<evidence type="ECO:0000313" key="2">
    <source>
        <dbReference type="EMBL" id="KAK6123651.1"/>
    </source>
</evidence>
<reference evidence="2 3" key="1">
    <citation type="journal article" date="2021" name="Comput. Struct. Biotechnol. J.">
        <title>De novo genome assembly of the potent medicinal plant Rehmannia glutinosa using nanopore technology.</title>
        <authorList>
            <person name="Ma L."/>
            <person name="Dong C."/>
            <person name="Song C."/>
            <person name="Wang X."/>
            <person name="Zheng X."/>
            <person name="Niu Y."/>
            <person name="Chen S."/>
            <person name="Feng W."/>
        </authorList>
    </citation>
    <scope>NUCLEOTIDE SEQUENCE [LARGE SCALE GENOMIC DNA]</scope>
    <source>
        <strain evidence="2">DH-2019</strain>
    </source>
</reference>
<dbReference type="SUPFAM" id="SSF50386">
    <property type="entry name" value="STI-like"/>
    <property type="match status" value="1"/>
</dbReference>
<comment type="similarity">
    <text evidence="1">Belongs to the protease inhibitor I3 (leguminous Kunitz-type inhibitor) family.</text>
</comment>
<evidence type="ECO:0000313" key="3">
    <source>
        <dbReference type="Proteomes" id="UP001318860"/>
    </source>
</evidence>
<protein>
    <submittedName>
        <fullName evidence="2">Uncharacterized protein</fullName>
    </submittedName>
</protein>
<name>A0ABR0UMF8_REHGL</name>
<dbReference type="SMART" id="SM00452">
    <property type="entry name" value="STI"/>
    <property type="match status" value="1"/>
</dbReference>
<dbReference type="PRINTS" id="PR00291">
    <property type="entry name" value="KUNITZINHBTR"/>
</dbReference>
<organism evidence="2 3">
    <name type="scientific">Rehmannia glutinosa</name>
    <name type="common">Chinese foxglove</name>
    <dbReference type="NCBI Taxonomy" id="99300"/>
    <lineage>
        <taxon>Eukaryota</taxon>
        <taxon>Viridiplantae</taxon>
        <taxon>Streptophyta</taxon>
        <taxon>Embryophyta</taxon>
        <taxon>Tracheophyta</taxon>
        <taxon>Spermatophyta</taxon>
        <taxon>Magnoliopsida</taxon>
        <taxon>eudicotyledons</taxon>
        <taxon>Gunneridae</taxon>
        <taxon>Pentapetalae</taxon>
        <taxon>asterids</taxon>
        <taxon>lamiids</taxon>
        <taxon>Lamiales</taxon>
        <taxon>Orobanchaceae</taxon>
        <taxon>Rehmannieae</taxon>
        <taxon>Rehmannia</taxon>
    </lineage>
</organism>
<dbReference type="Proteomes" id="UP001318860">
    <property type="component" value="Unassembled WGS sequence"/>
</dbReference>